<proteinExistence type="predicted"/>
<dbReference type="Proteomes" id="UP000253961">
    <property type="component" value="Unassembled WGS sequence"/>
</dbReference>
<keyword evidence="2" id="KW-1185">Reference proteome</keyword>
<protein>
    <submittedName>
        <fullName evidence="1">Uncharacterized protein</fullName>
    </submittedName>
</protein>
<gene>
    <name evidence="1" type="ORF">DU508_01720</name>
</gene>
<name>A0A369PYZ7_9SPHI</name>
<accession>A0A369PYZ7</accession>
<dbReference type="AlphaFoldDB" id="A0A369PYZ7"/>
<organism evidence="1 2">
    <name type="scientific">Pedobacter chinensis</name>
    <dbReference type="NCBI Taxonomy" id="2282421"/>
    <lineage>
        <taxon>Bacteria</taxon>
        <taxon>Pseudomonadati</taxon>
        <taxon>Bacteroidota</taxon>
        <taxon>Sphingobacteriia</taxon>
        <taxon>Sphingobacteriales</taxon>
        <taxon>Sphingobacteriaceae</taxon>
        <taxon>Pedobacter</taxon>
    </lineage>
</organism>
<evidence type="ECO:0000313" key="1">
    <source>
        <dbReference type="EMBL" id="RDC57704.1"/>
    </source>
</evidence>
<evidence type="ECO:0000313" key="2">
    <source>
        <dbReference type="Proteomes" id="UP000253961"/>
    </source>
</evidence>
<dbReference type="EMBL" id="QPKV01000002">
    <property type="protein sequence ID" value="RDC57704.1"/>
    <property type="molecule type" value="Genomic_DNA"/>
</dbReference>
<sequence>MAKTDCEVEKNNHNDQTDEVLQATIQPNFVSQHQLQFAKFQGPIDQQNFNSLNRSSLRTEAGPCEVV</sequence>
<reference evidence="1 2" key="1">
    <citation type="submission" date="2018-07" db="EMBL/GenBank/DDBJ databases">
        <title>Pedobacter sp. nov., isolated from soil.</title>
        <authorList>
            <person name="Zhou L.Y."/>
            <person name="Du Z.J."/>
        </authorList>
    </citation>
    <scope>NUCLEOTIDE SEQUENCE [LARGE SCALE GENOMIC DNA]</scope>
    <source>
        <strain evidence="1 2">JDX94</strain>
    </source>
</reference>
<comment type="caution">
    <text evidence="1">The sequence shown here is derived from an EMBL/GenBank/DDBJ whole genome shotgun (WGS) entry which is preliminary data.</text>
</comment>